<dbReference type="Proteomes" id="UP000220959">
    <property type="component" value="Unassembled WGS sequence"/>
</dbReference>
<comment type="caution">
    <text evidence="1">The sequence shown here is derived from an EMBL/GenBank/DDBJ whole genome shotgun (WGS) entry which is preliminary data.</text>
</comment>
<organism evidence="1 2">
    <name type="scientific">Faecalibacterium langellae</name>
    <dbReference type="NCBI Taxonomy" id="3435293"/>
    <lineage>
        <taxon>Bacteria</taxon>
        <taxon>Bacillati</taxon>
        <taxon>Bacillota</taxon>
        <taxon>Clostridia</taxon>
        <taxon>Eubacteriales</taxon>
        <taxon>Oscillospiraceae</taxon>
        <taxon>Faecalibacterium</taxon>
    </lineage>
</organism>
<accession>A0ACC9CXZ7</accession>
<evidence type="ECO:0000313" key="2">
    <source>
        <dbReference type="Proteomes" id="UP000220959"/>
    </source>
</evidence>
<evidence type="ECO:0000313" key="1">
    <source>
        <dbReference type="EMBL" id="PDX60577.1"/>
    </source>
</evidence>
<protein>
    <submittedName>
        <fullName evidence="1">Uncharacterized protein</fullName>
    </submittedName>
</protein>
<dbReference type="EMBL" id="NMTR01000021">
    <property type="protein sequence ID" value="PDX60577.1"/>
    <property type="molecule type" value="Genomic_DNA"/>
</dbReference>
<proteinExistence type="predicted"/>
<name>A0ACC9CXZ7_9FIRM</name>
<keyword evidence="2" id="KW-1185">Reference proteome</keyword>
<reference evidence="1 2" key="1">
    <citation type="journal article" date="2017" name="Front. Microbiol.">
        <title>New Insights into the Diversity of the Genus Faecalibacterium.</title>
        <authorList>
            <person name="Benevides L."/>
            <person name="Burman S."/>
            <person name="Martin R."/>
            <person name="Robert V."/>
            <person name="Thomas M."/>
            <person name="Miquel S."/>
            <person name="Chain F."/>
            <person name="Sokol H."/>
            <person name="Bermudez-Humaran L.G."/>
            <person name="Morrison M."/>
            <person name="Langella P."/>
            <person name="Azevedo V.A."/>
            <person name="Chatel J.M."/>
            <person name="Soares S."/>
        </authorList>
    </citation>
    <scope>NUCLEOTIDE SEQUENCE [LARGE SCALE GENOMIC DNA]</scope>
    <source>
        <strain evidence="2">CNCM I-4541</strain>
    </source>
</reference>
<gene>
    <name evidence="1" type="ORF">CGS49_11370</name>
</gene>
<sequence>MSKDKCKMTRKRFEKLMAGRHGVQLREVHDMVSRDMVDPKKRREEAWQTAKHRYARSESEAKQA</sequence>